<name>A0ACC0ZWC7_9ROSI</name>
<gene>
    <name evidence="1" type="ORF">Patl1_22725</name>
</gene>
<organism evidence="1 2">
    <name type="scientific">Pistacia atlantica</name>
    <dbReference type="NCBI Taxonomy" id="434234"/>
    <lineage>
        <taxon>Eukaryota</taxon>
        <taxon>Viridiplantae</taxon>
        <taxon>Streptophyta</taxon>
        <taxon>Embryophyta</taxon>
        <taxon>Tracheophyta</taxon>
        <taxon>Spermatophyta</taxon>
        <taxon>Magnoliopsida</taxon>
        <taxon>eudicotyledons</taxon>
        <taxon>Gunneridae</taxon>
        <taxon>Pentapetalae</taxon>
        <taxon>rosids</taxon>
        <taxon>malvids</taxon>
        <taxon>Sapindales</taxon>
        <taxon>Anacardiaceae</taxon>
        <taxon>Pistacia</taxon>
    </lineage>
</organism>
<evidence type="ECO:0000313" key="1">
    <source>
        <dbReference type="EMBL" id="KAJ0079052.1"/>
    </source>
</evidence>
<sequence>MGSRKDTDSGSSNGNGNLSEPLVDKRKESEVKSTPQKGSLFMVLFSTFIAVCGAFEFGSCVGYSSPAQFGIMEDLHQTYSEYSVFGSILTIGAVVGAITSGRFADWLGRKGAMRISSIVCIVGWIAIYLGFNSVHLDIGRFLTGCGIGVISYTVPIYIAEITPKNLRGALATANQLFITMGILFAYAVGAFVSWRNLALTGLIPSVIMIIGLSFIPESPRWLAMAGQKEKFEAALKTLRGPDVDISRERTEIQESLAVLRQLPEVKVLDMFNSRNFPFVFIGVGLMVFQQAIGINGIIYYAGQVFVSAGVSPSVGSILYSGLQVFATAFGATLMDRAGRRPLLMISVAGLLVGSLSIGTSFLLKEHGMAPEVAPVLALVGVMVYIAFFSVGTGPIPWVIMSEIFPLNLKGPAGSLVTLVNWLGSWAISYSFIFLFEWSSSGVFFLYAGFCVLSMVFTIKFVPETKGRTLEDIQASIR</sequence>
<comment type="caution">
    <text evidence="1">The sequence shown here is derived from an EMBL/GenBank/DDBJ whole genome shotgun (WGS) entry which is preliminary data.</text>
</comment>
<dbReference type="Proteomes" id="UP001164250">
    <property type="component" value="Chromosome 13"/>
</dbReference>
<dbReference type="EMBL" id="CM047909">
    <property type="protein sequence ID" value="KAJ0079052.1"/>
    <property type="molecule type" value="Genomic_DNA"/>
</dbReference>
<keyword evidence="2" id="KW-1185">Reference proteome</keyword>
<protein>
    <submittedName>
        <fullName evidence="1">Uncharacterized protein</fullName>
    </submittedName>
</protein>
<accession>A0ACC0ZWC7</accession>
<proteinExistence type="predicted"/>
<evidence type="ECO:0000313" key="2">
    <source>
        <dbReference type="Proteomes" id="UP001164250"/>
    </source>
</evidence>
<reference evidence="2" key="1">
    <citation type="journal article" date="2023" name="G3 (Bethesda)">
        <title>Genome assembly and association tests identify interacting loci associated with vigor, precocity, and sex in interspecific pistachio rootstocks.</title>
        <authorList>
            <person name="Palmer W."/>
            <person name="Jacygrad E."/>
            <person name="Sagayaradj S."/>
            <person name="Cavanaugh K."/>
            <person name="Han R."/>
            <person name="Bertier L."/>
            <person name="Beede B."/>
            <person name="Kafkas S."/>
            <person name="Golino D."/>
            <person name="Preece J."/>
            <person name="Michelmore R."/>
        </authorList>
    </citation>
    <scope>NUCLEOTIDE SEQUENCE [LARGE SCALE GENOMIC DNA]</scope>
</reference>